<organism evidence="1 2">
    <name type="scientific">Armillaria ostoyae</name>
    <name type="common">Armillaria root rot fungus</name>
    <dbReference type="NCBI Taxonomy" id="47428"/>
    <lineage>
        <taxon>Eukaryota</taxon>
        <taxon>Fungi</taxon>
        <taxon>Dikarya</taxon>
        <taxon>Basidiomycota</taxon>
        <taxon>Agaricomycotina</taxon>
        <taxon>Agaricomycetes</taxon>
        <taxon>Agaricomycetidae</taxon>
        <taxon>Agaricales</taxon>
        <taxon>Marasmiineae</taxon>
        <taxon>Physalacriaceae</taxon>
        <taxon>Armillaria</taxon>
    </lineage>
</organism>
<dbReference type="EMBL" id="FUEG01000002">
    <property type="protein sequence ID" value="SJK99636.1"/>
    <property type="molecule type" value="Genomic_DNA"/>
</dbReference>
<dbReference type="Proteomes" id="UP000219338">
    <property type="component" value="Unassembled WGS sequence"/>
</dbReference>
<accession>A0A284QT38</accession>
<dbReference type="STRING" id="47428.A0A284QT38"/>
<evidence type="ECO:0000313" key="1">
    <source>
        <dbReference type="EMBL" id="SJK99636.1"/>
    </source>
</evidence>
<dbReference type="OrthoDB" id="3252634at2759"/>
<protein>
    <submittedName>
        <fullName evidence="1">Uncharacterized protein</fullName>
    </submittedName>
</protein>
<evidence type="ECO:0000313" key="2">
    <source>
        <dbReference type="Proteomes" id="UP000219338"/>
    </source>
</evidence>
<dbReference type="AlphaFoldDB" id="A0A284QT38"/>
<name>A0A284QT38_ARMOS</name>
<sequence>MATQQLPLRGSNKAPHWVWRGPEDNTTLPVFLDEVERTCRSVGKTDDKDFINASILYTDPSASELWKQLPAAKAATPVWANFKTQCFSYYPKSNVTNRYSPVHLEQAVQRLRMVPIHTLDDFGRYDQFIMAIGLDLRQGTSPLLSEHELNCHYINGIYPPLRMHIDQRLAVLNATHNPLEPFPYEDVRTAAMYILESQ</sequence>
<keyword evidence="2" id="KW-1185">Reference proteome</keyword>
<gene>
    <name evidence="1" type="ORF">ARMOST_02944</name>
</gene>
<proteinExistence type="predicted"/>
<reference evidence="2" key="1">
    <citation type="journal article" date="2017" name="Nat. Ecol. Evol.">
        <title>Genome expansion and lineage-specific genetic innovations in the forest pathogenic fungi Armillaria.</title>
        <authorList>
            <person name="Sipos G."/>
            <person name="Prasanna A.N."/>
            <person name="Walter M.C."/>
            <person name="O'Connor E."/>
            <person name="Balint B."/>
            <person name="Krizsan K."/>
            <person name="Kiss B."/>
            <person name="Hess J."/>
            <person name="Varga T."/>
            <person name="Slot J."/>
            <person name="Riley R."/>
            <person name="Boka B."/>
            <person name="Rigling D."/>
            <person name="Barry K."/>
            <person name="Lee J."/>
            <person name="Mihaltcheva S."/>
            <person name="LaButti K."/>
            <person name="Lipzen A."/>
            <person name="Waldron R."/>
            <person name="Moloney N.M."/>
            <person name="Sperisen C."/>
            <person name="Kredics L."/>
            <person name="Vagvoelgyi C."/>
            <person name="Patrignani A."/>
            <person name="Fitzpatrick D."/>
            <person name="Nagy I."/>
            <person name="Doyle S."/>
            <person name="Anderson J.B."/>
            <person name="Grigoriev I.V."/>
            <person name="Gueldener U."/>
            <person name="Muensterkoetter M."/>
            <person name="Nagy L.G."/>
        </authorList>
    </citation>
    <scope>NUCLEOTIDE SEQUENCE [LARGE SCALE GENOMIC DNA]</scope>
    <source>
        <strain evidence="2">C18/9</strain>
    </source>
</reference>